<dbReference type="GO" id="GO:0020037">
    <property type="term" value="F:heme binding"/>
    <property type="evidence" value="ECO:0007669"/>
    <property type="project" value="InterPro"/>
</dbReference>
<feature type="non-terminal residue" evidence="1">
    <location>
        <position position="1"/>
    </location>
</feature>
<organism evidence="1 2">
    <name type="scientific">Tetrabaena socialis</name>
    <dbReference type="NCBI Taxonomy" id="47790"/>
    <lineage>
        <taxon>Eukaryota</taxon>
        <taxon>Viridiplantae</taxon>
        <taxon>Chlorophyta</taxon>
        <taxon>core chlorophytes</taxon>
        <taxon>Chlorophyceae</taxon>
        <taxon>CS clade</taxon>
        <taxon>Chlamydomonadales</taxon>
        <taxon>Tetrabaenaceae</taxon>
        <taxon>Tetrabaena</taxon>
    </lineage>
</organism>
<dbReference type="EMBL" id="PGGS01004436">
    <property type="protein sequence ID" value="PNG99031.1"/>
    <property type="molecule type" value="Genomic_DNA"/>
</dbReference>
<dbReference type="Proteomes" id="UP000236333">
    <property type="component" value="Unassembled WGS sequence"/>
</dbReference>
<dbReference type="Gene3D" id="1.10.490.10">
    <property type="entry name" value="Globins"/>
    <property type="match status" value="1"/>
</dbReference>
<evidence type="ECO:0000313" key="1">
    <source>
        <dbReference type="EMBL" id="PNG99031.1"/>
    </source>
</evidence>
<gene>
    <name evidence="1" type="ORF">TSOC_015199</name>
</gene>
<keyword evidence="2" id="KW-1185">Reference proteome</keyword>
<dbReference type="SUPFAM" id="SSF46458">
    <property type="entry name" value="Globin-like"/>
    <property type="match status" value="1"/>
</dbReference>
<proteinExistence type="predicted"/>
<comment type="caution">
    <text evidence="1">The sequence shown here is derived from an EMBL/GenBank/DDBJ whole genome shotgun (WGS) entry which is preliminary data.</text>
</comment>
<sequence>AAGALLVVKQQLRSSCAGQLRSSCAGVAGGAWDPSSAASAGMSEEEVAALQGSWAYMSSSAFPAESRDKMEAFGVEFFLALFDQFPVLLTLFHFKDSKASARGGSPLRPQPCASRSCMTVRGARMRLAWL</sequence>
<dbReference type="InterPro" id="IPR012292">
    <property type="entry name" value="Globin/Proto"/>
</dbReference>
<dbReference type="AlphaFoldDB" id="A0A2J7ZFH7"/>
<protein>
    <submittedName>
        <fullName evidence="1">Uncharacterized protein</fullName>
    </submittedName>
</protein>
<dbReference type="GO" id="GO:0019825">
    <property type="term" value="F:oxygen binding"/>
    <property type="evidence" value="ECO:0007669"/>
    <property type="project" value="InterPro"/>
</dbReference>
<evidence type="ECO:0000313" key="2">
    <source>
        <dbReference type="Proteomes" id="UP000236333"/>
    </source>
</evidence>
<name>A0A2J7ZFH7_9CHLO</name>
<dbReference type="InterPro" id="IPR009050">
    <property type="entry name" value="Globin-like_sf"/>
</dbReference>
<accession>A0A2J7ZFH7</accession>
<reference evidence="1 2" key="1">
    <citation type="journal article" date="2017" name="Mol. Biol. Evol.">
        <title>The 4-celled Tetrabaena socialis nuclear genome reveals the essential components for genetic control of cell number at the origin of multicellularity in the volvocine lineage.</title>
        <authorList>
            <person name="Featherston J."/>
            <person name="Arakaki Y."/>
            <person name="Hanschen E.R."/>
            <person name="Ferris P.J."/>
            <person name="Michod R.E."/>
            <person name="Olson B.J.S.C."/>
            <person name="Nozaki H."/>
            <person name="Durand P.M."/>
        </authorList>
    </citation>
    <scope>NUCLEOTIDE SEQUENCE [LARGE SCALE GENOMIC DNA]</scope>
    <source>
        <strain evidence="1 2">NIES-571</strain>
    </source>
</reference>